<comment type="caution">
    <text evidence="7">The sequence shown here is derived from an EMBL/GenBank/DDBJ whole genome shotgun (WGS) entry which is preliminary data.</text>
</comment>
<dbReference type="SUPFAM" id="SSF81321">
    <property type="entry name" value="Family A G protein-coupled receptor-like"/>
    <property type="match status" value="1"/>
</dbReference>
<keyword evidence="3 5" id="KW-1133">Transmembrane helix</keyword>
<keyword evidence="8" id="KW-1185">Reference proteome</keyword>
<dbReference type="PROSITE" id="PS50262">
    <property type="entry name" value="G_PROTEIN_RECEP_F1_2"/>
    <property type="match status" value="1"/>
</dbReference>
<dbReference type="Gene3D" id="1.20.1070.10">
    <property type="entry name" value="Rhodopsin 7-helix transmembrane proteins"/>
    <property type="match status" value="1"/>
</dbReference>
<keyword evidence="2 5" id="KW-0812">Transmembrane</keyword>
<feature type="transmembrane region" description="Helical" evidence="5">
    <location>
        <begin position="184"/>
        <end position="209"/>
    </location>
</feature>
<organism evidence="7 8">
    <name type="scientific">Artemia franciscana</name>
    <name type="common">Brine shrimp</name>
    <name type="synonym">Artemia sanfranciscana</name>
    <dbReference type="NCBI Taxonomy" id="6661"/>
    <lineage>
        <taxon>Eukaryota</taxon>
        <taxon>Metazoa</taxon>
        <taxon>Ecdysozoa</taxon>
        <taxon>Arthropoda</taxon>
        <taxon>Crustacea</taxon>
        <taxon>Branchiopoda</taxon>
        <taxon>Anostraca</taxon>
        <taxon>Artemiidae</taxon>
        <taxon>Artemia</taxon>
    </lineage>
</organism>
<dbReference type="AlphaFoldDB" id="A0AA88I0I1"/>
<feature type="transmembrane region" description="Helical" evidence="5">
    <location>
        <begin position="102"/>
        <end position="121"/>
    </location>
</feature>
<dbReference type="EMBL" id="JAVRJZ010000015">
    <property type="protein sequence ID" value="KAK2713197.1"/>
    <property type="molecule type" value="Genomic_DNA"/>
</dbReference>
<feature type="non-terminal residue" evidence="7">
    <location>
        <position position="214"/>
    </location>
</feature>
<protein>
    <recommendedName>
        <fullName evidence="6">G-protein coupled receptors family 1 profile domain-containing protein</fullName>
    </recommendedName>
</protein>
<dbReference type="GO" id="GO:0016020">
    <property type="term" value="C:membrane"/>
    <property type="evidence" value="ECO:0007669"/>
    <property type="project" value="UniProtKB-SubCell"/>
</dbReference>
<feature type="transmembrane region" description="Helical" evidence="5">
    <location>
        <begin position="23"/>
        <end position="47"/>
    </location>
</feature>
<proteinExistence type="predicted"/>
<feature type="domain" description="G-protein coupled receptors family 1 profile" evidence="6">
    <location>
        <begin position="39"/>
        <end position="214"/>
    </location>
</feature>
<keyword evidence="4 5" id="KW-0472">Membrane</keyword>
<evidence type="ECO:0000256" key="3">
    <source>
        <dbReference type="ARBA" id="ARBA00022989"/>
    </source>
</evidence>
<sequence length="214" mass="23490">MTVEGAINASNLSFAGNISAHQVIGFVSLITVSFLTLGVNVVFLLSINSNLYLPHILPQTRCMVTSLVFNELVEVVLVTVLGSLATLIGFLPYGESFCGIQAVVWGSLGQHRTLIIIMIAFERYVDTMCPSTFGPIAAQRISHISCIFSWLLAFVIYSLTSLPFVTGRDVIVNPNGPSYCDATYYFRFVPMIAACIRYFPAALFSLYIFGTIFN</sequence>
<evidence type="ECO:0000256" key="1">
    <source>
        <dbReference type="ARBA" id="ARBA00004370"/>
    </source>
</evidence>
<evidence type="ECO:0000256" key="2">
    <source>
        <dbReference type="ARBA" id="ARBA00022692"/>
    </source>
</evidence>
<evidence type="ECO:0000313" key="8">
    <source>
        <dbReference type="Proteomes" id="UP001187531"/>
    </source>
</evidence>
<gene>
    <name evidence="7" type="ORF">QYM36_011779</name>
</gene>
<reference evidence="7" key="1">
    <citation type="submission" date="2023-07" db="EMBL/GenBank/DDBJ databases">
        <title>Chromosome-level genome assembly of Artemia franciscana.</title>
        <authorList>
            <person name="Jo E."/>
        </authorList>
    </citation>
    <scope>NUCLEOTIDE SEQUENCE</scope>
    <source>
        <tissue evidence="7">Whole body</tissue>
    </source>
</reference>
<feature type="transmembrane region" description="Helical" evidence="5">
    <location>
        <begin position="141"/>
        <end position="164"/>
    </location>
</feature>
<evidence type="ECO:0000256" key="5">
    <source>
        <dbReference type="SAM" id="Phobius"/>
    </source>
</evidence>
<accession>A0AA88I0I1</accession>
<evidence type="ECO:0000256" key="4">
    <source>
        <dbReference type="ARBA" id="ARBA00023136"/>
    </source>
</evidence>
<evidence type="ECO:0000313" key="7">
    <source>
        <dbReference type="EMBL" id="KAK2713197.1"/>
    </source>
</evidence>
<name>A0AA88I0I1_ARTSF</name>
<dbReference type="Proteomes" id="UP001187531">
    <property type="component" value="Unassembled WGS sequence"/>
</dbReference>
<comment type="subcellular location">
    <subcellularLocation>
        <location evidence="1">Membrane</location>
    </subcellularLocation>
</comment>
<feature type="transmembrane region" description="Helical" evidence="5">
    <location>
        <begin position="68"/>
        <end position="90"/>
    </location>
</feature>
<dbReference type="InterPro" id="IPR017452">
    <property type="entry name" value="GPCR_Rhodpsn_7TM"/>
</dbReference>
<evidence type="ECO:0000259" key="6">
    <source>
        <dbReference type="PROSITE" id="PS50262"/>
    </source>
</evidence>